<dbReference type="Gene3D" id="3.40.50.2300">
    <property type="match status" value="1"/>
</dbReference>
<evidence type="ECO:0000256" key="2">
    <source>
        <dbReference type="ARBA" id="ARBA00023125"/>
    </source>
</evidence>
<keyword evidence="1 3" id="KW-0597">Phosphoprotein</keyword>
<dbReference type="Pfam" id="PF00196">
    <property type="entry name" value="GerE"/>
    <property type="match status" value="1"/>
</dbReference>
<evidence type="ECO:0000259" key="5">
    <source>
        <dbReference type="PROSITE" id="PS50110"/>
    </source>
</evidence>
<sequence>MTTNADAIRVLLVDDQELFRRGVTMVLGADGGFEIEDVDDGDAALERIAEEPFDVVLLDVRMPGRSGVEICGAIKETAPTTGIIMLTASDDEADLYESIKAGAAGYLLKDGSTYDQVAEAVKLVAAGQSLISPSMATKLLDEFVHMAKGPAPATSLTARELQVLRLVAHGKSNRDIAGELFISENTVKNHIRNILEKLQMKSRMEAAMYAVRSKLIDDVL</sequence>
<name>A0A1T4YRC0_9ACTN</name>
<proteinExistence type="predicted"/>
<dbReference type="RefSeq" id="WP_231948952.1">
    <property type="nucleotide sequence ID" value="NZ_LT796768.1"/>
</dbReference>
<dbReference type="CDD" id="cd17535">
    <property type="entry name" value="REC_NarL-like"/>
    <property type="match status" value="1"/>
</dbReference>
<dbReference type="CDD" id="cd06170">
    <property type="entry name" value="LuxR_C_like"/>
    <property type="match status" value="1"/>
</dbReference>
<dbReference type="SUPFAM" id="SSF52172">
    <property type="entry name" value="CheY-like"/>
    <property type="match status" value="1"/>
</dbReference>
<dbReference type="PROSITE" id="PS00622">
    <property type="entry name" value="HTH_LUXR_1"/>
    <property type="match status" value="1"/>
</dbReference>
<dbReference type="SMART" id="SM00421">
    <property type="entry name" value="HTH_LUXR"/>
    <property type="match status" value="1"/>
</dbReference>
<evidence type="ECO:0000256" key="1">
    <source>
        <dbReference type="ARBA" id="ARBA00022553"/>
    </source>
</evidence>
<evidence type="ECO:0000313" key="7">
    <source>
        <dbReference type="Proteomes" id="UP000191040"/>
    </source>
</evidence>
<reference evidence="7" key="1">
    <citation type="submission" date="2017-02" db="EMBL/GenBank/DDBJ databases">
        <authorList>
            <person name="Varghese N."/>
            <person name="Submissions S."/>
        </authorList>
    </citation>
    <scope>NUCLEOTIDE SEQUENCE [LARGE SCALE GENOMIC DNA]</scope>
    <source>
        <strain evidence="7">9H-4</strain>
    </source>
</reference>
<protein>
    <submittedName>
        <fullName evidence="6">Two component transcriptional regulator, LuxR family</fullName>
    </submittedName>
</protein>
<dbReference type="InterPro" id="IPR001789">
    <property type="entry name" value="Sig_transdc_resp-reg_receiver"/>
</dbReference>
<evidence type="ECO:0000259" key="4">
    <source>
        <dbReference type="PROSITE" id="PS50043"/>
    </source>
</evidence>
<dbReference type="InterPro" id="IPR058245">
    <property type="entry name" value="NreC/VraR/RcsB-like_REC"/>
</dbReference>
<feature type="domain" description="HTH luxR-type" evidence="4">
    <location>
        <begin position="149"/>
        <end position="214"/>
    </location>
</feature>
<dbReference type="PRINTS" id="PR00038">
    <property type="entry name" value="HTHLUXR"/>
</dbReference>
<keyword evidence="2" id="KW-0238">DNA-binding</keyword>
<dbReference type="PANTHER" id="PTHR43214:SF37">
    <property type="entry name" value="TRANSCRIPTIONAL REGULATORY PROTEIN YDFI"/>
    <property type="match status" value="1"/>
</dbReference>
<dbReference type="PROSITE" id="PS50043">
    <property type="entry name" value="HTH_LUXR_2"/>
    <property type="match status" value="1"/>
</dbReference>
<evidence type="ECO:0000313" key="6">
    <source>
        <dbReference type="EMBL" id="SKB04387.1"/>
    </source>
</evidence>
<dbReference type="InterPro" id="IPR011006">
    <property type="entry name" value="CheY-like_superfamily"/>
</dbReference>
<evidence type="ECO:0000256" key="3">
    <source>
        <dbReference type="PROSITE-ProRule" id="PRU00169"/>
    </source>
</evidence>
<dbReference type="PROSITE" id="PS50110">
    <property type="entry name" value="RESPONSE_REGULATORY"/>
    <property type="match status" value="1"/>
</dbReference>
<organism evidence="6 7">
    <name type="scientific">Aeromicrobium choanae</name>
    <dbReference type="NCBI Taxonomy" id="1736691"/>
    <lineage>
        <taxon>Bacteria</taxon>
        <taxon>Bacillati</taxon>
        <taxon>Actinomycetota</taxon>
        <taxon>Actinomycetes</taxon>
        <taxon>Propionibacteriales</taxon>
        <taxon>Nocardioidaceae</taxon>
        <taxon>Aeromicrobium</taxon>
    </lineage>
</organism>
<dbReference type="AlphaFoldDB" id="A0A1T4YRC0"/>
<dbReference type="EMBL" id="LT796768">
    <property type="protein sequence ID" value="SKB04387.1"/>
    <property type="molecule type" value="Genomic_DNA"/>
</dbReference>
<dbReference type="PANTHER" id="PTHR43214">
    <property type="entry name" value="TWO-COMPONENT RESPONSE REGULATOR"/>
    <property type="match status" value="1"/>
</dbReference>
<dbReference type="SMART" id="SM00448">
    <property type="entry name" value="REC"/>
    <property type="match status" value="1"/>
</dbReference>
<dbReference type="Pfam" id="PF00072">
    <property type="entry name" value="Response_reg"/>
    <property type="match status" value="1"/>
</dbReference>
<feature type="modified residue" description="4-aspartylphosphate" evidence="3">
    <location>
        <position position="59"/>
    </location>
</feature>
<keyword evidence="7" id="KW-1185">Reference proteome</keyword>
<dbReference type="InterPro" id="IPR000792">
    <property type="entry name" value="Tscrpt_reg_LuxR_C"/>
</dbReference>
<gene>
    <name evidence="6" type="ORF">SAMN06295964_0553</name>
</gene>
<dbReference type="GO" id="GO:0006355">
    <property type="term" value="P:regulation of DNA-templated transcription"/>
    <property type="evidence" value="ECO:0007669"/>
    <property type="project" value="InterPro"/>
</dbReference>
<feature type="domain" description="Response regulatory" evidence="5">
    <location>
        <begin position="9"/>
        <end position="124"/>
    </location>
</feature>
<dbReference type="Proteomes" id="UP000191040">
    <property type="component" value="Chromosome I"/>
</dbReference>
<accession>A0A1T4YRC0</accession>
<dbReference type="GO" id="GO:0000160">
    <property type="term" value="P:phosphorelay signal transduction system"/>
    <property type="evidence" value="ECO:0007669"/>
    <property type="project" value="InterPro"/>
</dbReference>
<dbReference type="GO" id="GO:0003677">
    <property type="term" value="F:DNA binding"/>
    <property type="evidence" value="ECO:0007669"/>
    <property type="project" value="UniProtKB-KW"/>
</dbReference>
<dbReference type="InterPro" id="IPR039420">
    <property type="entry name" value="WalR-like"/>
</dbReference>
<dbReference type="STRING" id="1736691.SAMN06295964_0553"/>